<name>A0A0F9WC03_9ZZZZ</name>
<protein>
    <submittedName>
        <fullName evidence="2">Uncharacterized protein</fullName>
    </submittedName>
</protein>
<evidence type="ECO:0000313" key="2">
    <source>
        <dbReference type="EMBL" id="KKN75738.1"/>
    </source>
</evidence>
<organism evidence="2">
    <name type="scientific">marine sediment metagenome</name>
    <dbReference type="NCBI Taxonomy" id="412755"/>
    <lineage>
        <taxon>unclassified sequences</taxon>
        <taxon>metagenomes</taxon>
        <taxon>ecological metagenomes</taxon>
    </lineage>
</organism>
<sequence>MQRAKHADRKQETRTKIMIGEAAMRVGAAHLPVEEIEAVLAHYVETGGSKELQAFVTQRSSSSIKRLANGSSEASCRGDAEIETMDRAKSVLQ</sequence>
<evidence type="ECO:0000256" key="1">
    <source>
        <dbReference type="SAM" id="MobiDB-lite"/>
    </source>
</evidence>
<dbReference type="AlphaFoldDB" id="A0A0F9WC03"/>
<gene>
    <name evidence="2" type="ORF">LCGC14_0377360</name>
</gene>
<reference evidence="2" key="1">
    <citation type="journal article" date="2015" name="Nature">
        <title>Complex archaea that bridge the gap between prokaryotes and eukaryotes.</title>
        <authorList>
            <person name="Spang A."/>
            <person name="Saw J.H."/>
            <person name="Jorgensen S.L."/>
            <person name="Zaremba-Niedzwiedzka K."/>
            <person name="Martijn J."/>
            <person name="Lind A.E."/>
            <person name="van Eijk R."/>
            <person name="Schleper C."/>
            <person name="Guy L."/>
            <person name="Ettema T.J."/>
        </authorList>
    </citation>
    <scope>NUCLEOTIDE SEQUENCE</scope>
</reference>
<feature type="region of interest" description="Disordered" evidence="1">
    <location>
        <begin position="63"/>
        <end position="93"/>
    </location>
</feature>
<comment type="caution">
    <text evidence="2">The sequence shown here is derived from an EMBL/GenBank/DDBJ whole genome shotgun (WGS) entry which is preliminary data.</text>
</comment>
<feature type="compositionally biased region" description="Polar residues" evidence="1">
    <location>
        <begin position="63"/>
        <end position="74"/>
    </location>
</feature>
<feature type="compositionally biased region" description="Basic and acidic residues" evidence="1">
    <location>
        <begin position="76"/>
        <end position="93"/>
    </location>
</feature>
<proteinExistence type="predicted"/>
<accession>A0A0F9WC03</accession>
<dbReference type="EMBL" id="LAZR01000304">
    <property type="protein sequence ID" value="KKN75738.1"/>
    <property type="molecule type" value="Genomic_DNA"/>
</dbReference>